<evidence type="ECO:0000259" key="8">
    <source>
        <dbReference type="PROSITE" id="PS50893"/>
    </source>
</evidence>
<evidence type="ECO:0000256" key="5">
    <source>
        <dbReference type="ARBA" id="ARBA00022741"/>
    </source>
</evidence>
<gene>
    <name evidence="9" type="ORF">ACFOZ4_16585</name>
</gene>
<dbReference type="InterPro" id="IPR003593">
    <property type="entry name" value="AAA+_ATPase"/>
</dbReference>
<dbReference type="EMBL" id="JBHSAY010000009">
    <property type="protein sequence ID" value="MFC4132223.1"/>
    <property type="molecule type" value="Genomic_DNA"/>
</dbReference>
<dbReference type="PANTHER" id="PTHR43297:SF2">
    <property type="entry name" value="DIPEPTIDE TRANSPORT ATP-BINDING PROTEIN DPPD"/>
    <property type="match status" value="1"/>
</dbReference>
<dbReference type="InterPro" id="IPR013563">
    <property type="entry name" value="Oligopep_ABC_C"/>
</dbReference>
<comment type="similarity">
    <text evidence="2">Belongs to the ABC transporter superfamily.</text>
</comment>
<keyword evidence="3" id="KW-0813">Transport</keyword>
<evidence type="ECO:0000256" key="2">
    <source>
        <dbReference type="ARBA" id="ARBA00005417"/>
    </source>
</evidence>
<dbReference type="PROSITE" id="PS50893">
    <property type="entry name" value="ABC_TRANSPORTER_2"/>
    <property type="match status" value="1"/>
</dbReference>
<dbReference type="SMART" id="SM00382">
    <property type="entry name" value="AAA"/>
    <property type="match status" value="1"/>
</dbReference>
<keyword evidence="6 9" id="KW-0067">ATP-binding</keyword>
<dbReference type="InterPro" id="IPR027417">
    <property type="entry name" value="P-loop_NTPase"/>
</dbReference>
<dbReference type="Pfam" id="PF08352">
    <property type="entry name" value="oligo_HPY"/>
    <property type="match status" value="1"/>
</dbReference>
<dbReference type="InterPro" id="IPR050388">
    <property type="entry name" value="ABC_Ni/Peptide_Import"/>
</dbReference>
<comment type="caution">
    <text evidence="9">The sequence shown here is derived from an EMBL/GenBank/DDBJ whole genome shotgun (WGS) entry which is preliminary data.</text>
</comment>
<evidence type="ECO:0000313" key="9">
    <source>
        <dbReference type="EMBL" id="MFC4132223.1"/>
    </source>
</evidence>
<evidence type="ECO:0000313" key="10">
    <source>
        <dbReference type="Proteomes" id="UP001595816"/>
    </source>
</evidence>
<dbReference type="Proteomes" id="UP001595816">
    <property type="component" value="Unassembled WGS sequence"/>
</dbReference>
<name>A0ABV8LNV8_9ACTN</name>
<evidence type="ECO:0000256" key="1">
    <source>
        <dbReference type="ARBA" id="ARBA00004202"/>
    </source>
</evidence>
<feature type="domain" description="ABC transporter" evidence="8">
    <location>
        <begin position="12"/>
        <end position="260"/>
    </location>
</feature>
<dbReference type="PROSITE" id="PS00211">
    <property type="entry name" value="ABC_TRANSPORTER_1"/>
    <property type="match status" value="1"/>
</dbReference>
<evidence type="ECO:0000256" key="6">
    <source>
        <dbReference type="ARBA" id="ARBA00022840"/>
    </source>
</evidence>
<accession>A0ABV8LNV8</accession>
<organism evidence="9 10">
    <name type="scientific">Hamadaea flava</name>
    <dbReference type="NCBI Taxonomy" id="1742688"/>
    <lineage>
        <taxon>Bacteria</taxon>
        <taxon>Bacillati</taxon>
        <taxon>Actinomycetota</taxon>
        <taxon>Actinomycetes</taxon>
        <taxon>Micromonosporales</taxon>
        <taxon>Micromonosporaceae</taxon>
        <taxon>Hamadaea</taxon>
    </lineage>
</organism>
<keyword evidence="10" id="KW-1185">Reference proteome</keyword>
<protein>
    <submittedName>
        <fullName evidence="9">ABC transporter ATP-binding protein</fullName>
    </submittedName>
</protein>
<dbReference type="Gene3D" id="3.40.50.300">
    <property type="entry name" value="P-loop containing nucleotide triphosphate hydrolases"/>
    <property type="match status" value="1"/>
</dbReference>
<dbReference type="NCBIfam" id="TIGR01727">
    <property type="entry name" value="oligo_HPY"/>
    <property type="match status" value="1"/>
</dbReference>
<keyword evidence="4" id="KW-1003">Cell membrane</keyword>
<keyword evidence="7" id="KW-0472">Membrane</keyword>
<keyword evidence="5" id="KW-0547">Nucleotide-binding</keyword>
<proteinExistence type="inferred from homology"/>
<dbReference type="InterPro" id="IPR017871">
    <property type="entry name" value="ABC_transporter-like_CS"/>
</dbReference>
<dbReference type="InterPro" id="IPR003439">
    <property type="entry name" value="ABC_transporter-like_ATP-bd"/>
</dbReference>
<dbReference type="RefSeq" id="WP_253753643.1">
    <property type="nucleotide sequence ID" value="NZ_JAMZDZ010000001.1"/>
</dbReference>
<evidence type="ECO:0000256" key="7">
    <source>
        <dbReference type="ARBA" id="ARBA00023136"/>
    </source>
</evidence>
<sequence length="332" mass="35727">MTEPTPTPALSVRKLSVTFHSRRGDIPAVADVGFDVAPGELVALLGESGSGKSVTARAVMGLHTGSAEVRADRIALSGTDLRTLPDRDLRALRGSRMSMVFQDALSALNPVLSIGDQIGELFREHRDMSRRAARQQATDLLGLVGIPAPTQRVGDYPHQFSGGMRQRILIAMAIALEPELVIADEPTTALDVTVQAQILELLDDLRRQLNMAVLLITHDLGVVSEVADRTMVMYAGRIVEASTTEQLLGAPAHPYAQALLRSVPQAGQIGDDLYAIPGTPPDPRRQPSGCPFHPRCDQVVDLCRSERPALRSLPGDRAAACHRAEEVMHAVA</sequence>
<dbReference type="PANTHER" id="PTHR43297">
    <property type="entry name" value="OLIGOPEPTIDE TRANSPORT ATP-BINDING PROTEIN APPD"/>
    <property type="match status" value="1"/>
</dbReference>
<dbReference type="GO" id="GO:0005524">
    <property type="term" value="F:ATP binding"/>
    <property type="evidence" value="ECO:0007669"/>
    <property type="project" value="UniProtKB-KW"/>
</dbReference>
<evidence type="ECO:0000256" key="4">
    <source>
        <dbReference type="ARBA" id="ARBA00022475"/>
    </source>
</evidence>
<evidence type="ECO:0000256" key="3">
    <source>
        <dbReference type="ARBA" id="ARBA00022448"/>
    </source>
</evidence>
<reference evidence="10" key="1">
    <citation type="journal article" date="2019" name="Int. J. Syst. Evol. Microbiol.">
        <title>The Global Catalogue of Microorganisms (GCM) 10K type strain sequencing project: providing services to taxonomists for standard genome sequencing and annotation.</title>
        <authorList>
            <consortium name="The Broad Institute Genomics Platform"/>
            <consortium name="The Broad Institute Genome Sequencing Center for Infectious Disease"/>
            <person name="Wu L."/>
            <person name="Ma J."/>
        </authorList>
    </citation>
    <scope>NUCLEOTIDE SEQUENCE [LARGE SCALE GENOMIC DNA]</scope>
    <source>
        <strain evidence="10">CGMCC 4.7289</strain>
    </source>
</reference>
<dbReference type="Pfam" id="PF00005">
    <property type="entry name" value="ABC_tran"/>
    <property type="match status" value="1"/>
</dbReference>
<dbReference type="CDD" id="cd03257">
    <property type="entry name" value="ABC_NikE_OppD_transporters"/>
    <property type="match status" value="1"/>
</dbReference>
<dbReference type="SUPFAM" id="SSF52540">
    <property type="entry name" value="P-loop containing nucleoside triphosphate hydrolases"/>
    <property type="match status" value="1"/>
</dbReference>
<comment type="subcellular location">
    <subcellularLocation>
        <location evidence="1">Cell membrane</location>
        <topology evidence="1">Peripheral membrane protein</topology>
    </subcellularLocation>
</comment>